<proteinExistence type="predicted"/>
<dbReference type="RefSeq" id="WP_086632215.1">
    <property type="nucleotide sequence ID" value="NZ_JOPB01000006.1"/>
</dbReference>
<name>A0A251ZUY5_9PROT</name>
<dbReference type="Pfam" id="PF14281">
    <property type="entry name" value="PDDEXK_4"/>
    <property type="match status" value="1"/>
</dbReference>
<gene>
    <name evidence="1" type="ORF">HK18_08095</name>
</gene>
<accession>A0A251ZUY5</accession>
<dbReference type="Proteomes" id="UP000194946">
    <property type="component" value="Unassembled WGS sequence"/>
</dbReference>
<evidence type="ECO:0000313" key="1">
    <source>
        <dbReference type="EMBL" id="OUI78472.1"/>
    </source>
</evidence>
<organism evidence="1 2">
    <name type="scientific">Commensalibacter intestini</name>
    <dbReference type="NCBI Taxonomy" id="479936"/>
    <lineage>
        <taxon>Bacteria</taxon>
        <taxon>Pseudomonadati</taxon>
        <taxon>Pseudomonadota</taxon>
        <taxon>Alphaproteobacteria</taxon>
        <taxon>Acetobacterales</taxon>
        <taxon>Acetobacteraceae</taxon>
    </lineage>
</organism>
<evidence type="ECO:0008006" key="3">
    <source>
        <dbReference type="Google" id="ProtNLM"/>
    </source>
</evidence>
<protein>
    <recommendedName>
        <fullName evidence="3">PD-(D/E)XK nuclease superfamily protein</fullName>
    </recommendedName>
</protein>
<reference evidence="2" key="1">
    <citation type="submission" date="2014-06" db="EMBL/GenBank/DDBJ databases">
        <authorList>
            <person name="Winans N.J."/>
            <person name="Newell P.D."/>
            <person name="Douglas A.E."/>
        </authorList>
    </citation>
    <scope>NUCLEOTIDE SEQUENCE [LARGE SCALE GENOMIC DNA]</scope>
    <source>
        <strain evidence="2">DmL_052</strain>
    </source>
</reference>
<evidence type="ECO:0000313" key="2">
    <source>
        <dbReference type="Proteomes" id="UP000194946"/>
    </source>
</evidence>
<dbReference type="AlphaFoldDB" id="A0A251ZUY5"/>
<keyword evidence="2" id="KW-1185">Reference proteome</keyword>
<comment type="caution">
    <text evidence="1">The sequence shown here is derived from an EMBL/GenBank/DDBJ whole genome shotgun (WGS) entry which is preliminary data.</text>
</comment>
<dbReference type="EMBL" id="JOPB01000006">
    <property type="protein sequence ID" value="OUI78472.1"/>
    <property type="molecule type" value="Genomic_DNA"/>
</dbReference>
<sequence length="354" mass="42078">MTTHPKPNLFDWATSELSQDAFLSWLINWADPKYQSFDPNLYQCAVQFVRSLLKDNNHLEIQTIKVERQWKHIDVLVTINDNIIIVIEDKTFTSEHSDQLTRYAEEVKAKFSTAHIHKIYFKMHEQSNYNTILAAGFCPYTRKEMLSVLNEYIALSSSERKNDIVVDFHLYLTNLENNIGKYLTIKLNDWDKWYCWQGFYTALQKEFNDGDWGYVSNPSGGFIGYWWHWKHIPDPEKDYKFRFYLQLEREKFVIKININSEDKNICNKIRRKLQDIVFEEADQQHIPWEKYGRYGNYMAIALLFPKNQEEDIISPKSYLQTNNEGLLDLPATIQRLKKAMALLDTVYHRASKEI</sequence>
<dbReference type="InterPro" id="IPR029470">
    <property type="entry name" value="PDDEXK_4"/>
</dbReference>